<evidence type="ECO:0000313" key="2">
    <source>
        <dbReference type="EMBL" id="SMH66024.1"/>
    </source>
</evidence>
<proteinExistence type="predicted"/>
<reference evidence="1" key="2">
    <citation type="submission" date="2014-07" db="EMBL/GenBank/DDBJ databases">
        <title>Initial genome analysis of the psychrotolerant acidophile Acidithiobacillus ferrivorans CF27: insights into iron and sulfur oxidation pathways and into biofilm formation.</title>
        <authorList>
            <person name="Talla E."/>
            <person name="Hedrich S."/>
            <person name="Mangenot S."/>
            <person name="Ji B."/>
            <person name="Johnson D.B."/>
            <person name="Barbe V."/>
            <person name="Bonnefoy V."/>
        </authorList>
    </citation>
    <scope>NUCLEOTIDE SEQUENCE [LARGE SCALE GENOMIC DNA]</scope>
    <source>
        <strain evidence="1">CF27</strain>
    </source>
</reference>
<accession>A0A060UR26</accession>
<sequence length="56" mass="6291">MQSILGSVFVGKSAIQLILSQCLLEIVIAKTVKDHQAVHSFRRCFSLKKMLLFQGK</sequence>
<dbReference type="EMBL" id="LT841305">
    <property type="protein sequence ID" value="SMH66024.1"/>
    <property type="molecule type" value="Genomic_DNA"/>
</dbReference>
<keyword evidence="3" id="KW-1185">Reference proteome</keyword>
<gene>
    <name evidence="2" type="ORF">AFERRI_20813</name>
    <name evidence="1" type="ORF">AFERRI_420183</name>
</gene>
<dbReference type="Proteomes" id="UP000193925">
    <property type="component" value="Chromosome AFERRI"/>
</dbReference>
<evidence type="ECO:0000313" key="1">
    <source>
        <dbReference type="EMBL" id="CDQ10885.1"/>
    </source>
</evidence>
<dbReference type="EMBL" id="CCCS020000037">
    <property type="protein sequence ID" value="CDQ10885.1"/>
    <property type="molecule type" value="Genomic_DNA"/>
</dbReference>
<reference evidence="1" key="1">
    <citation type="submission" date="2014-03" db="EMBL/GenBank/DDBJ databases">
        <authorList>
            <person name="Genoscope - CEA"/>
        </authorList>
    </citation>
    <scope>NUCLEOTIDE SEQUENCE [LARGE SCALE GENOMIC DNA]</scope>
    <source>
        <strain evidence="1">CF27</strain>
    </source>
</reference>
<dbReference type="AlphaFoldDB" id="A0A060UR26"/>
<evidence type="ECO:0000313" key="3">
    <source>
        <dbReference type="Proteomes" id="UP000193925"/>
    </source>
</evidence>
<name>A0A060UR26_9PROT</name>
<protein>
    <submittedName>
        <fullName evidence="1">Uncharacterized protein</fullName>
    </submittedName>
</protein>
<reference evidence="2 3" key="3">
    <citation type="submission" date="2017-03" db="EMBL/GenBank/DDBJ databases">
        <authorList>
            <person name="Regsiter A."/>
            <person name="William W."/>
        </authorList>
    </citation>
    <scope>NUCLEOTIDE SEQUENCE [LARGE SCALE GENOMIC DNA]</scope>
    <source>
        <strain evidence="2">PRJEB5721</strain>
    </source>
</reference>
<organism evidence="1">
    <name type="scientific">Acidithiobacillus ferrivorans</name>
    <dbReference type="NCBI Taxonomy" id="160808"/>
    <lineage>
        <taxon>Bacteria</taxon>
        <taxon>Pseudomonadati</taxon>
        <taxon>Pseudomonadota</taxon>
        <taxon>Acidithiobacillia</taxon>
        <taxon>Acidithiobacillales</taxon>
        <taxon>Acidithiobacillaceae</taxon>
        <taxon>Acidithiobacillus</taxon>
    </lineage>
</organism>